<dbReference type="InterPro" id="IPR046347">
    <property type="entry name" value="bZIP_sf"/>
</dbReference>
<feature type="region of interest" description="Disordered" evidence="8">
    <location>
        <begin position="78"/>
        <end position="126"/>
    </location>
</feature>
<feature type="region of interest" description="Disordered" evidence="8">
    <location>
        <begin position="1"/>
        <end position="46"/>
    </location>
</feature>
<dbReference type="Gene3D" id="1.20.5.170">
    <property type="match status" value="1"/>
</dbReference>
<evidence type="ECO:0000256" key="8">
    <source>
        <dbReference type="SAM" id="MobiDB-lite"/>
    </source>
</evidence>
<dbReference type="GO" id="GO:0000981">
    <property type="term" value="F:DNA-binding transcription factor activity, RNA polymerase II-specific"/>
    <property type="evidence" value="ECO:0000318"/>
    <property type="project" value="GO_Central"/>
</dbReference>
<dbReference type="GO" id="GO:0006357">
    <property type="term" value="P:regulation of transcription by RNA polymerase II"/>
    <property type="evidence" value="ECO:0000318"/>
    <property type="project" value="GO_Central"/>
</dbReference>
<dbReference type="InterPro" id="IPR004827">
    <property type="entry name" value="bZIP"/>
</dbReference>
<evidence type="ECO:0000256" key="6">
    <source>
        <dbReference type="ARBA" id="ARBA00023242"/>
    </source>
</evidence>
<evidence type="ECO:0000259" key="9">
    <source>
        <dbReference type="PROSITE" id="PS50217"/>
    </source>
</evidence>
<dbReference type="OMA" id="YKVENEM"/>
<dbReference type="FunFam" id="1.20.5.170:FF:000025">
    <property type="entry name" value="nuclear factor interleukin-3-regulated protein-like"/>
    <property type="match status" value="1"/>
</dbReference>
<feature type="coiled-coil region" evidence="7">
    <location>
        <begin position="189"/>
        <end position="223"/>
    </location>
</feature>
<dbReference type="Pfam" id="PF07716">
    <property type="entry name" value="bZIP_2"/>
    <property type="match status" value="1"/>
</dbReference>
<comment type="similarity">
    <text evidence="2">Belongs to the bZIP family. NFIL3 subfamily.</text>
</comment>
<dbReference type="PhylomeDB" id="A7S1F0"/>
<evidence type="ECO:0000313" key="11">
    <source>
        <dbReference type="Proteomes" id="UP000001593"/>
    </source>
</evidence>
<evidence type="ECO:0000256" key="7">
    <source>
        <dbReference type="SAM" id="Coils"/>
    </source>
</evidence>
<dbReference type="EMBL" id="DS469564">
    <property type="protein sequence ID" value="EDO42447.1"/>
    <property type="molecule type" value="Genomic_DNA"/>
</dbReference>
<dbReference type="GO" id="GO:0005634">
    <property type="term" value="C:nucleus"/>
    <property type="evidence" value="ECO:0000318"/>
    <property type="project" value="GO_Central"/>
</dbReference>
<keyword evidence="6" id="KW-0539">Nucleus</keyword>
<dbReference type="InterPro" id="IPR040223">
    <property type="entry name" value="PAR_bZIP"/>
</dbReference>
<dbReference type="CDD" id="cd14695">
    <property type="entry name" value="bZIP_HLF"/>
    <property type="match status" value="1"/>
</dbReference>
<dbReference type="GO" id="GO:0000978">
    <property type="term" value="F:RNA polymerase II cis-regulatory region sequence-specific DNA binding"/>
    <property type="evidence" value="ECO:0000318"/>
    <property type="project" value="GO_Central"/>
</dbReference>
<dbReference type="InParanoid" id="A7S1F0"/>
<keyword evidence="5" id="KW-0804">Transcription</keyword>
<feature type="compositionally biased region" description="Basic and acidic residues" evidence="8">
    <location>
        <begin position="150"/>
        <end position="165"/>
    </location>
</feature>
<evidence type="ECO:0000256" key="1">
    <source>
        <dbReference type="ARBA" id="ARBA00004123"/>
    </source>
</evidence>
<comment type="subcellular location">
    <subcellularLocation>
        <location evidence="1">Nucleus</location>
    </subcellularLocation>
</comment>
<feature type="region of interest" description="Disordered" evidence="8">
    <location>
        <begin position="139"/>
        <end position="179"/>
    </location>
</feature>
<dbReference type="eggNOG" id="KOG3119">
    <property type="taxonomic scope" value="Eukaryota"/>
</dbReference>
<dbReference type="SMART" id="SM00338">
    <property type="entry name" value="BRLZ"/>
    <property type="match status" value="1"/>
</dbReference>
<evidence type="ECO:0000256" key="4">
    <source>
        <dbReference type="ARBA" id="ARBA00023125"/>
    </source>
</evidence>
<organism evidence="10 11">
    <name type="scientific">Nematostella vectensis</name>
    <name type="common">Starlet sea anemone</name>
    <dbReference type="NCBI Taxonomy" id="45351"/>
    <lineage>
        <taxon>Eukaryota</taxon>
        <taxon>Metazoa</taxon>
        <taxon>Cnidaria</taxon>
        <taxon>Anthozoa</taxon>
        <taxon>Hexacorallia</taxon>
        <taxon>Actiniaria</taxon>
        <taxon>Edwardsiidae</taxon>
        <taxon>Nematostella</taxon>
    </lineage>
</organism>
<feature type="domain" description="BZIP" evidence="9">
    <location>
        <begin position="157"/>
        <end position="220"/>
    </location>
</feature>
<evidence type="ECO:0000256" key="2">
    <source>
        <dbReference type="ARBA" id="ARBA00006079"/>
    </source>
</evidence>
<feature type="compositionally biased region" description="Basic and acidic residues" evidence="8">
    <location>
        <begin position="112"/>
        <end position="125"/>
    </location>
</feature>
<name>A7S1F0_NEMVE</name>
<dbReference type="OrthoDB" id="6022300at2759"/>
<dbReference type="STRING" id="45351.A7S1F0"/>
<dbReference type="HOGENOM" id="CLU_1236352_0_0_1"/>
<gene>
    <name evidence="10" type="ORF">NEMVEDRAFT_v1g165267</name>
</gene>
<keyword evidence="3" id="KW-0805">Transcription regulation</keyword>
<evidence type="ECO:0000313" key="10">
    <source>
        <dbReference type="EMBL" id="EDO42447.1"/>
    </source>
</evidence>
<dbReference type="SUPFAM" id="SSF57959">
    <property type="entry name" value="Leucine zipper domain"/>
    <property type="match status" value="1"/>
</dbReference>
<dbReference type="IntAct" id="A7S1F0">
    <property type="interactions" value="4"/>
</dbReference>
<accession>A7S1F0</accession>
<evidence type="ECO:0000256" key="3">
    <source>
        <dbReference type="ARBA" id="ARBA00023015"/>
    </source>
</evidence>
<proteinExistence type="inferred from homology"/>
<keyword evidence="7" id="KW-0175">Coiled coil</keyword>
<dbReference type="PANTHER" id="PTHR11988:SF27">
    <property type="entry name" value="GH27708P"/>
    <property type="match status" value="1"/>
</dbReference>
<dbReference type="PROSITE" id="PS50217">
    <property type="entry name" value="BZIP"/>
    <property type="match status" value="1"/>
</dbReference>
<evidence type="ECO:0000256" key="5">
    <source>
        <dbReference type="ARBA" id="ARBA00023163"/>
    </source>
</evidence>
<keyword evidence="11" id="KW-1185">Reference proteome</keyword>
<dbReference type="PANTHER" id="PTHR11988">
    <property type="entry name" value="THYROTROPH EMBRYONIC FACTOR RELATED"/>
    <property type="match status" value="1"/>
</dbReference>
<sequence>MSEETKECKRRCVKRSKSETESEDEDSYPTERRQQINEGESEDEIRSVYCCRSTPHYGETTSLNNILKVVSLQSFSNSRLASDPGSNNRHFDSSAREQVQRNSVIISAPSKTKCEPEKSDREKETPQINGIYTPTVFNTKSSSRGKRTEKHFNNNKDNKYWEKRQRNNASAKRSRDARRVRELECQIRAEFLEEENHKYKVENEMLREENERLLKIIESFNNKQ</sequence>
<dbReference type="AlphaFoldDB" id="A7S1F0"/>
<keyword evidence="4" id="KW-0238">DNA-binding</keyword>
<dbReference type="KEGG" id="nve:5514360"/>
<feature type="compositionally biased region" description="Polar residues" evidence="8">
    <location>
        <begin position="78"/>
        <end position="88"/>
    </location>
</feature>
<feature type="compositionally biased region" description="Basic and acidic residues" evidence="8">
    <location>
        <begin position="89"/>
        <end position="99"/>
    </location>
</feature>
<dbReference type="Proteomes" id="UP000001593">
    <property type="component" value="Unassembled WGS sequence"/>
</dbReference>
<protein>
    <recommendedName>
        <fullName evidence="9">BZIP domain-containing protein</fullName>
    </recommendedName>
</protein>
<reference evidence="10 11" key="1">
    <citation type="journal article" date="2007" name="Science">
        <title>Sea anemone genome reveals ancestral eumetazoan gene repertoire and genomic organization.</title>
        <authorList>
            <person name="Putnam N.H."/>
            <person name="Srivastava M."/>
            <person name="Hellsten U."/>
            <person name="Dirks B."/>
            <person name="Chapman J."/>
            <person name="Salamov A."/>
            <person name="Terry A."/>
            <person name="Shapiro H."/>
            <person name="Lindquist E."/>
            <person name="Kapitonov V.V."/>
            <person name="Jurka J."/>
            <person name="Genikhovich G."/>
            <person name="Grigoriev I.V."/>
            <person name="Lucas S.M."/>
            <person name="Steele R.E."/>
            <person name="Finnerty J.R."/>
            <person name="Technau U."/>
            <person name="Martindale M.Q."/>
            <person name="Rokhsar D.S."/>
        </authorList>
    </citation>
    <scope>NUCLEOTIDE SEQUENCE [LARGE SCALE GENOMIC DNA]</scope>
    <source>
        <strain evidence="11">CH2 X CH6</strain>
    </source>
</reference>